<dbReference type="GO" id="GO:0016020">
    <property type="term" value="C:membrane"/>
    <property type="evidence" value="ECO:0007669"/>
    <property type="project" value="TreeGrafter"/>
</dbReference>
<dbReference type="AlphaFoldDB" id="A0AAP0PEL0"/>
<dbReference type="InterPro" id="IPR000719">
    <property type="entry name" value="Prot_kinase_dom"/>
</dbReference>
<reference evidence="2 3" key="1">
    <citation type="submission" date="2024-01" db="EMBL/GenBank/DDBJ databases">
        <title>Genome assemblies of Stephania.</title>
        <authorList>
            <person name="Yang L."/>
        </authorList>
    </citation>
    <scope>NUCLEOTIDE SEQUENCE [LARGE SCALE GENOMIC DNA]</scope>
    <source>
        <strain evidence="2">QJT</strain>
        <tissue evidence="2">Leaf</tissue>
    </source>
</reference>
<dbReference type="PANTHER" id="PTHR48055:SF9">
    <property type="entry name" value="PROTEIN KINASE DOMAIN-CONTAINING PROTEIN"/>
    <property type="match status" value="1"/>
</dbReference>
<keyword evidence="3" id="KW-1185">Reference proteome</keyword>
<feature type="domain" description="Protein kinase" evidence="1">
    <location>
        <begin position="1"/>
        <end position="198"/>
    </location>
</feature>
<dbReference type="InterPro" id="IPR001245">
    <property type="entry name" value="Ser-Thr/Tyr_kinase_cat_dom"/>
</dbReference>
<dbReference type="InterPro" id="IPR051564">
    <property type="entry name" value="LRR_receptor-like_kinase"/>
</dbReference>
<organism evidence="2 3">
    <name type="scientific">Stephania japonica</name>
    <dbReference type="NCBI Taxonomy" id="461633"/>
    <lineage>
        <taxon>Eukaryota</taxon>
        <taxon>Viridiplantae</taxon>
        <taxon>Streptophyta</taxon>
        <taxon>Embryophyta</taxon>
        <taxon>Tracheophyta</taxon>
        <taxon>Spermatophyta</taxon>
        <taxon>Magnoliopsida</taxon>
        <taxon>Ranunculales</taxon>
        <taxon>Menispermaceae</taxon>
        <taxon>Menispermoideae</taxon>
        <taxon>Cissampelideae</taxon>
        <taxon>Stephania</taxon>
    </lineage>
</organism>
<dbReference type="GO" id="GO:0004672">
    <property type="term" value="F:protein kinase activity"/>
    <property type="evidence" value="ECO:0007669"/>
    <property type="project" value="InterPro"/>
</dbReference>
<protein>
    <recommendedName>
        <fullName evidence="1">Protein kinase domain-containing protein</fullName>
    </recommendedName>
</protein>
<evidence type="ECO:0000313" key="3">
    <source>
        <dbReference type="Proteomes" id="UP001417504"/>
    </source>
</evidence>
<sequence>MIALIMEPKSYEWYEVERSKQEFDRSLCFFYSSTAITLFKQVKGCLCAIPDDPPGKGLTLFTRVKILRDCTLALKFLHSYPDGCVVHEAIKLSKILLNNNMEVKLSDLGLAKMLDSKDQPTVSVDLDASSIGYMDPRRGVVYLDFHALDQLIQMAKDVVVKEKGGLSDLWIHSCLIIKSFLYFTASLWNQIFHVGLSV</sequence>
<evidence type="ECO:0000313" key="2">
    <source>
        <dbReference type="EMBL" id="KAK9137981.1"/>
    </source>
</evidence>
<gene>
    <name evidence="2" type="ORF">Sjap_008575</name>
</gene>
<dbReference type="Pfam" id="PF07714">
    <property type="entry name" value="PK_Tyr_Ser-Thr"/>
    <property type="match status" value="1"/>
</dbReference>
<proteinExistence type="predicted"/>
<accession>A0AAP0PEL0</accession>
<dbReference type="SUPFAM" id="SSF56112">
    <property type="entry name" value="Protein kinase-like (PK-like)"/>
    <property type="match status" value="1"/>
</dbReference>
<dbReference type="Gene3D" id="1.10.510.10">
    <property type="entry name" value="Transferase(Phosphotransferase) domain 1"/>
    <property type="match status" value="1"/>
</dbReference>
<name>A0AAP0PEL0_9MAGN</name>
<dbReference type="GO" id="GO:0005524">
    <property type="term" value="F:ATP binding"/>
    <property type="evidence" value="ECO:0007669"/>
    <property type="project" value="InterPro"/>
</dbReference>
<dbReference type="PANTHER" id="PTHR48055">
    <property type="entry name" value="LEUCINE-RICH REPEAT RECEPTOR PROTEIN KINASE EMS1"/>
    <property type="match status" value="1"/>
</dbReference>
<comment type="caution">
    <text evidence="2">The sequence shown here is derived from an EMBL/GenBank/DDBJ whole genome shotgun (WGS) entry which is preliminary data.</text>
</comment>
<evidence type="ECO:0000259" key="1">
    <source>
        <dbReference type="PROSITE" id="PS50011"/>
    </source>
</evidence>
<dbReference type="InterPro" id="IPR011009">
    <property type="entry name" value="Kinase-like_dom_sf"/>
</dbReference>
<dbReference type="PROSITE" id="PS50011">
    <property type="entry name" value="PROTEIN_KINASE_DOM"/>
    <property type="match status" value="1"/>
</dbReference>
<dbReference type="EMBL" id="JBBNAE010000003">
    <property type="protein sequence ID" value="KAK9137981.1"/>
    <property type="molecule type" value="Genomic_DNA"/>
</dbReference>
<dbReference type="Proteomes" id="UP001417504">
    <property type="component" value="Unassembled WGS sequence"/>
</dbReference>